<evidence type="ECO:0000256" key="2">
    <source>
        <dbReference type="SAM" id="Phobius"/>
    </source>
</evidence>
<dbReference type="AlphaFoldDB" id="A0A6V7UHC2"/>
<feature type="region of interest" description="Disordered" evidence="1">
    <location>
        <begin position="64"/>
        <end position="87"/>
    </location>
</feature>
<evidence type="ECO:0000313" key="3">
    <source>
        <dbReference type="EMBL" id="CAD2158173.1"/>
    </source>
</evidence>
<gene>
    <name evidence="3" type="ORF">MENT_LOCUS13025</name>
    <name evidence="4" type="ORF">MENT_LOCUS14349</name>
</gene>
<keyword evidence="2" id="KW-0812">Transmembrane</keyword>
<keyword evidence="2" id="KW-1133">Transmembrane helix</keyword>
<dbReference type="Proteomes" id="UP000580250">
    <property type="component" value="Unassembled WGS sequence"/>
</dbReference>
<proteinExistence type="predicted"/>
<dbReference type="Pfam" id="PF21525">
    <property type="entry name" value="Nlp36"/>
    <property type="match status" value="1"/>
</dbReference>
<evidence type="ECO:0000256" key="1">
    <source>
        <dbReference type="SAM" id="MobiDB-lite"/>
    </source>
</evidence>
<keyword evidence="2" id="KW-0472">Membrane</keyword>
<name>A0A6V7UHC2_MELEN</name>
<comment type="caution">
    <text evidence="3">The sequence shown here is derived from an EMBL/GenBank/DDBJ whole genome shotgun (WGS) entry which is preliminary data.</text>
</comment>
<dbReference type="EMBL" id="CAJEWN010000069">
    <property type="protein sequence ID" value="CAD2158173.1"/>
    <property type="molecule type" value="Genomic_DNA"/>
</dbReference>
<evidence type="ECO:0000313" key="5">
    <source>
        <dbReference type="Proteomes" id="UP000580250"/>
    </source>
</evidence>
<evidence type="ECO:0000313" key="4">
    <source>
        <dbReference type="EMBL" id="CAD2160585.1"/>
    </source>
</evidence>
<protein>
    <submittedName>
        <fullName evidence="3">Uncharacterized protein</fullName>
    </submittedName>
</protein>
<feature type="compositionally biased region" description="Polar residues" evidence="1">
    <location>
        <begin position="75"/>
        <end position="87"/>
    </location>
</feature>
<sequence length="87" mass="9653">MPKQNLDLLDYFGPLAASIVFFSVIFVISVTCILWFCVSEKDDQTVFDKWGMCNTRRARRSARLSQQQGEFTGLAATSSSGPQAVKA</sequence>
<reference evidence="3 5" key="1">
    <citation type="submission" date="2020-08" db="EMBL/GenBank/DDBJ databases">
        <authorList>
            <person name="Koutsovoulos G."/>
            <person name="Danchin GJ E."/>
        </authorList>
    </citation>
    <scope>NUCLEOTIDE SEQUENCE [LARGE SCALE GENOMIC DNA]</scope>
</reference>
<organism evidence="3 5">
    <name type="scientific">Meloidogyne enterolobii</name>
    <name type="common">Root-knot nematode worm</name>
    <name type="synonym">Meloidogyne mayaguensis</name>
    <dbReference type="NCBI Taxonomy" id="390850"/>
    <lineage>
        <taxon>Eukaryota</taxon>
        <taxon>Metazoa</taxon>
        <taxon>Ecdysozoa</taxon>
        <taxon>Nematoda</taxon>
        <taxon>Chromadorea</taxon>
        <taxon>Rhabditida</taxon>
        <taxon>Tylenchina</taxon>
        <taxon>Tylenchomorpha</taxon>
        <taxon>Tylenchoidea</taxon>
        <taxon>Meloidogynidae</taxon>
        <taxon>Meloidogyninae</taxon>
        <taxon>Meloidogyne</taxon>
    </lineage>
</organism>
<feature type="transmembrane region" description="Helical" evidence="2">
    <location>
        <begin position="12"/>
        <end position="38"/>
    </location>
</feature>
<accession>A0A6V7UHC2</accession>
<dbReference type="EMBL" id="CAJEWN010000080">
    <property type="protein sequence ID" value="CAD2160585.1"/>
    <property type="molecule type" value="Genomic_DNA"/>
</dbReference>